<evidence type="ECO:0000313" key="2">
    <source>
        <dbReference type="EMBL" id="UQS25353.1"/>
    </source>
</evidence>
<name>A0ABY4NZ78_9PSEU</name>
<evidence type="ECO:0000313" key="3">
    <source>
        <dbReference type="Proteomes" id="UP000830158"/>
    </source>
</evidence>
<dbReference type="Proteomes" id="UP000830158">
    <property type="component" value="Chromosome"/>
</dbReference>
<dbReference type="EMBL" id="CP091196">
    <property type="protein sequence ID" value="UQS25353.1"/>
    <property type="molecule type" value="Genomic_DNA"/>
</dbReference>
<keyword evidence="3" id="KW-1185">Reference proteome</keyword>
<reference evidence="2" key="1">
    <citation type="submission" date="2022-01" db="EMBL/GenBank/DDBJ databases">
        <title>PSI-footprinting approach for the identification of protein synthesis inhibitor producers.</title>
        <authorList>
            <person name="Handel F."/>
            <person name="Kulik A."/>
            <person name="Wex K.W."/>
            <person name="Berscheid A."/>
            <person name="Saur J.S."/>
            <person name="Winkler A."/>
            <person name="Wibberg D."/>
            <person name="Kalinowski J."/>
            <person name="Broetz-Oesterhelt H."/>
            <person name="Mast Y."/>
        </authorList>
    </citation>
    <scope>NUCLEOTIDE SEQUENCE</scope>
    <source>
        <strain evidence="2">KNN 49.3e</strain>
    </source>
</reference>
<dbReference type="RefSeq" id="WP_205413235.1">
    <property type="nucleotide sequence ID" value="NZ_CP091196.1"/>
</dbReference>
<dbReference type="Pfam" id="PF01636">
    <property type="entry name" value="APH"/>
    <property type="match status" value="1"/>
</dbReference>
<dbReference type="Gene3D" id="3.90.1200.10">
    <property type="match status" value="1"/>
</dbReference>
<dbReference type="SUPFAM" id="SSF56112">
    <property type="entry name" value="Protein kinase-like (PK-like)"/>
    <property type="match status" value="1"/>
</dbReference>
<dbReference type="InterPro" id="IPR002575">
    <property type="entry name" value="Aminoglycoside_PTrfase"/>
</dbReference>
<dbReference type="InterPro" id="IPR011009">
    <property type="entry name" value="Kinase-like_dom_sf"/>
</dbReference>
<evidence type="ECO:0000259" key="1">
    <source>
        <dbReference type="Pfam" id="PF01636"/>
    </source>
</evidence>
<accession>A0ABY4NZ78</accession>
<sequence length="277" mass="30659">MALLAQDGGRIFCKGIAEAGGRRGVMHRHEAEVNRWLPSAIAPRLRWSVEVEDWLLLGFEHVPGRHADLAPGAPDLAKIVPVLGILGAELAACPVQAPLVAEQWARLAAWRRLAKDTPPDLDPWAREHLDELVAEEARAIELVAGDHRVHTDLHSLNILVGEDGARIVDWAWSRRGNPALDTAFLIPRLIAAGHHPDAAECWAEAVLAWRSTPAATRKAFAIAIWGIWQLLERDQSLPHRPALITAARGWALHRIHQHKIGNEQADQGCQPWLVKHD</sequence>
<feature type="domain" description="Aminoglycoside phosphotransferase" evidence="1">
    <location>
        <begin position="30"/>
        <end position="191"/>
    </location>
</feature>
<protein>
    <submittedName>
        <fullName evidence="2">Aminoglycoside phosphotransferase family protein</fullName>
    </submittedName>
</protein>
<organism evidence="2 3">
    <name type="scientific">Amycolatopsis thermalba</name>
    <dbReference type="NCBI Taxonomy" id="944492"/>
    <lineage>
        <taxon>Bacteria</taxon>
        <taxon>Bacillati</taxon>
        <taxon>Actinomycetota</taxon>
        <taxon>Actinomycetes</taxon>
        <taxon>Pseudonocardiales</taxon>
        <taxon>Pseudonocardiaceae</taxon>
        <taxon>Amycolatopsis</taxon>
    </lineage>
</organism>
<gene>
    <name evidence="2" type="ORF">L1857_22355</name>
</gene>
<proteinExistence type="predicted"/>